<feature type="domain" description="Imm-5-like" evidence="1">
    <location>
        <begin position="8"/>
        <end position="108"/>
    </location>
</feature>
<proteinExistence type="predicted"/>
<gene>
    <name evidence="2" type="ORF">SPF06_12620</name>
</gene>
<accession>A0ABU5T7A5</accession>
<protein>
    <recommendedName>
        <fullName evidence="1">Imm-5-like domain-containing protein</fullName>
    </recommendedName>
</protein>
<comment type="caution">
    <text evidence="2">The sequence shown here is derived from an EMBL/GenBank/DDBJ whole genome shotgun (WGS) entry which is preliminary data.</text>
</comment>
<reference evidence="2 3" key="1">
    <citation type="submission" date="2023-12" db="EMBL/GenBank/DDBJ databases">
        <title>Sinomonas terricola sp. nov, isolated from litchi orchard soil in Guangdong, PR China.</title>
        <authorList>
            <person name="Jiaxin W."/>
            <person name="Yang Z."/>
            <person name="Honghui Z."/>
        </authorList>
    </citation>
    <scope>NUCLEOTIDE SEQUENCE [LARGE SCALE GENOMIC DNA]</scope>
    <source>
        <strain evidence="2 3">JGH33</strain>
    </source>
</reference>
<sequence>MAAGGESEAEHRAHTLRAAEAAGRVLRLFERERPDDARPRLAVEAALAWIRGEVGAAEARAASADAEAAAKEATGEAARSAARAASNAAASAHVADRAKRAVAYADRAEREAQDTT</sequence>
<dbReference type="Pfam" id="PF21805">
    <property type="entry name" value="Imm5_like"/>
    <property type="match status" value="1"/>
</dbReference>
<evidence type="ECO:0000313" key="3">
    <source>
        <dbReference type="Proteomes" id="UP001304769"/>
    </source>
</evidence>
<evidence type="ECO:0000313" key="2">
    <source>
        <dbReference type="EMBL" id="MEA5455568.1"/>
    </source>
</evidence>
<evidence type="ECO:0000259" key="1">
    <source>
        <dbReference type="Pfam" id="PF21805"/>
    </source>
</evidence>
<keyword evidence="3" id="KW-1185">Reference proteome</keyword>
<organism evidence="2 3">
    <name type="scientific">Sinomonas terricola</name>
    <dbReference type="NCBI Taxonomy" id="3110330"/>
    <lineage>
        <taxon>Bacteria</taxon>
        <taxon>Bacillati</taxon>
        <taxon>Actinomycetota</taxon>
        <taxon>Actinomycetes</taxon>
        <taxon>Micrococcales</taxon>
        <taxon>Micrococcaceae</taxon>
        <taxon>Sinomonas</taxon>
    </lineage>
</organism>
<dbReference type="Proteomes" id="UP001304769">
    <property type="component" value="Unassembled WGS sequence"/>
</dbReference>
<name>A0ABU5T7A5_9MICC</name>
<dbReference type="EMBL" id="JAYGGQ010000009">
    <property type="protein sequence ID" value="MEA5455568.1"/>
    <property type="molecule type" value="Genomic_DNA"/>
</dbReference>
<dbReference type="RefSeq" id="WP_323279426.1">
    <property type="nucleotide sequence ID" value="NZ_JAYGGQ010000009.1"/>
</dbReference>
<dbReference type="InterPro" id="IPR048667">
    <property type="entry name" value="Imm5-like"/>
</dbReference>